<dbReference type="EMBL" id="GBXM01002281">
    <property type="protein sequence ID" value="JAI06297.1"/>
    <property type="molecule type" value="Transcribed_RNA"/>
</dbReference>
<protein>
    <submittedName>
        <fullName evidence="1">Uncharacterized protein</fullName>
    </submittedName>
</protein>
<reference evidence="1" key="2">
    <citation type="journal article" date="2015" name="Fish Shellfish Immunol.">
        <title>Early steps in the European eel (Anguilla anguilla)-Vibrio vulnificus interaction in the gills: Role of the RtxA13 toxin.</title>
        <authorList>
            <person name="Callol A."/>
            <person name="Pajuelo D."/>
            <person name="Ebbesson L."/>
            <person name="Teles M."/>
            <person name="MacKenzie S."/>
            <person name="Amaro C."/>
        </authorList>
    </citation>
    <scope>NUCLEOTIDE SEQUENCE</scope>
</reference>
<organism evidence="1">
    <name type="scientific">Anguilla anguilla</name>
    <name type="common">European freshwater eel</name>
    <name type="synonym">Muraena anguilla</name>
    <dbReference type="NCBI Taxonomy" id="7936"/>
    <lineage>
        <taxon>Eukaryota</taxon>
        <taxon>Metazoa</taxon>
        <taxon>Chordata</taxon>
        <taxon>Craniata</taxon>
        <taxon>Vertebrata</taxon>
        <taxon>Euteleostomi</taxon>
        <taxon>Actinopterygii</taxon>
        <taxon>Neopterygii</taxon>
        <taxon>Teleostei</taxon>
        <taxon>Anguilliformes</taxon>
        <taxon>Anguillidae</taxon>
        <taxon>Anguilla</taxon>
    </lineage>
</organism>
<name>A0A0E9XV76_ANGAN</name>
<evidence type="ECO:0000313" key="1">
    <source>
        <dbReference type="EMBL" id="JAI06297.1"/>
    </source>
</evidence>
<sequence length="38" mass="4232">MTRSPSETTAVVVEQCSDSGRALHSHYISHHTHLLFVP</sequence>
<accession>A0A0E9XV76</accession>
<proteinExistence type="predicted"/>
<dbReference type="AlphaFoldDB" id="A0A0E9XV76"/>
<reference evidence="1" key="1">
    <citation type="submission" date="2014-11" db="EMBL/GenBank/DDBJ databases">
        <authorList>
            <person name="Amaro Gonzalez C."/>
        </authorList>
    </citation>
    <scope>NUCLEOTIDE SEQUENCE</scope>
</reference>